<evidence type="ECO:0000313" key="1">
    <source>
        <dbReference type="EMBL" id="APV35208.1"/>
    </source>
</evidence>
<dbReference type="EMBL" id="CP016896">
    <property type="protein sequence ID" value="APV35208.1"/>
    <property type="molecule type" value="Genomic_DNA"/>
</dbReference>
<gene>
    <name evidence="1" type="ORF">BEN76_03915</name>
</gene>
<proteinExistence type="predicted"/>
<organism evidence="1 2">
    <name type="scientific">Acinetobacter soli</name>
    <dbReference type="NCBI Taxonomy" id="487316"/>
    <lineage>
        <taxon>Bacteria</taxon>
        <taxon>Pseudomonadati</taxon>
        <taxon>Pseudomonadota</taxon>
        <taxon>Gammaproteobacteria</taxon>
        <taxon>Moraxellales</taxon>
        <taxon>Moraxellaceae</taxon>
        <taxon>Acinetobacter</taxon>
    </lineage>
</organism>
<dbReference type="STRING" id="487316.BEN76_03915"/>
<name>A0A1P8EG74_9GAMM</name>
<reference evidence="1 2" key="1">
    <citation type="submission" date="2016-08" db="EMBL/GenBank/DDBJ databases">
        <title>Complete genome sequence of Acinetobacter baylyi strain GFJ2.</title>
        <authorList>
            <person name="Tabata M."/>
            <person name="Kuboki S."/>
            <person name="Gibu N."/>
            <person name="Kinouchi Y."/>
            <person name="Vangnai A."/>
            <person name="Kasai D."/>
            <person name="Fukuda M."/>
        </authorList>
    </citation>
    <scope>NUCLEOTIDE SEQUENCE [LARGE SCALE GENOMIC DNA]</scope>
    <source>
        <strain evidence="1 2">GFJ2</strain>
    </source>
</reference>
<accession>A0A1P8EG74</accession>
<dbReference type="KEGG" id="asol:BEN76_03915"/>
<protein>
    <submittedName>
        <fullName evidence="1">Uncharacterized protein</fullName>
    </submittedName>
</protein>
<sequence length="112" mass="11820">MSIPYIKTPGTYIDVNTNTQRSGLPLNTQKVLFITTDTTSPDMPETIYDKAAADTAFGNNSIAGRMITAAIKTNRFVDAQAFAIQASITTGQALTTEDSNPVSTESGTGVSP</sequence>
<dbReference type="AlphaFoldDB" id="A0A1P8EG74"/>
<dbReference type="Proteomes" id="UP000185674">
    <property type="component" value="Chromosome"/>
</dbReference>
<evidence type="ECO:0000313" key="2">
    <source>
        <dbReference type="Proteomes" id="UP000185674"/>
    </source>
</evidence>
<dbReference type="RefSeq" id="WP_076032314.1">
    <property type="nucleotide sequence ID" value="NZ_CP016896.1"/>
</dbReference>